<comment type="caution">
    <text evidence="1">The sequence shown here is derived from an EMBL/GenBank/DDBJ whole genome shotgun (WGS) entry which is preliminary data.</text>
</comment>
<dbReference type="Proteomes" id="UP000187134">
    <property type="component" value="Unassembled WGS sequence"/>
</dbReference>
<protein>
    <submittedName>
        <fullName evidence="1">Oxidoreductase</fullName>
    </submittedName>
</protein>
<organism evidence="1 2">
    <name type="scientific">Paenibacillus amylolyticus</name>
    <dbReference type="NCBI Taxonomy" id="1451"/>
    <lineage>
        <taxon>Bacteria</taxon>
        <taxon>Bacillati</taxon>
        <taxon>Bacillota</taxon>
        <taxon>Bacilli</taxon>
        <taxon>Bacillales</taxon>
        <taxon>Paenibacillaceae</taxon>
        <taxon>Paenibacillus</taxon>
    </lineage>
</organism>
<dbReference type="EMBL" id="MRTJ01000001">
    <property type="protein sequence ID" value="OMF16606.1"/>
    <property type="molecule type" value="Genomic_DNA"/>
</dbReference>
<dbReference type="RefSeq" id="WP_076330127.1">
    <property type="nucleotide sequence ID" value="NZ_MRTJ01000001.1"/>
</dbReference>
<reference evidence="1 2" key="1">
    <citation type="submission" date="2016-11" db="EMBL/GenBank/DDBJ databases">
        <title>Paenibacillus species isolates.</title>
        <authorList>
            <person name="Beno S.M."/>
        </authorList>
    </citation>
    <scope>NUCLEOTIDE SEQUENCE [LARGE SCALE GENOMIC DNA]</scope>
    <source>
        <strain evidence="1 2">FSL H8-0246</strain>
    </source>
</reference>
<name>A0A1R1C3B0_PAEAM</name>
<evidence type="ECO:0000313" key="1">
    <source>
        <dbReference type="EMBL" id="OMF16606.1"/>
    </source>
</evidence>
<gene>
    <name evidence="1" type="ORF">BK131_01005</name>
</gene>
<proteinExistence type="predicted"/>
<dbReference type="AlphaFoldDB" id="A0A1R1C3B0"/>
<accession>A0A1R1C3B0</accession>
<sequence length="145" mass="17153">MKISILETKLASRYDEFDPEQDGNKNTKFADIIIDGRSLYQRLKKHELVPCLGWGSDEYQRLLIDYFLLTKPHETMYYRYPILVCPWCGDEECGYISVKIDREDEVVIWSDFLLNEKKLQVGPFYFDWENYKEGIENTFGTAGIQ</sequence>
<evidence type="ECO:0000313" key="2">
    <source>
        <dbReference type="Proteomes" id="UP000187134"/>
    </source>
</evidence>